<proteinExistence type="predicted"/>
<sequence>MAANKCSAASAPQTGNYMAPRGQAVQMSLSSAVAHLNMVSAGVSVEPAEYSWGTPSLLQQQALYTQFLQLAFMCTLPQMQYAHLSAVQTGRAAMFPGFMPSCTGYLPPMVPSCAPNAPSPAPCSPPAPQGSGQQEKESAALPETASGRTGKVASPSKKAAPKTKPAKFASGVNTSLAAPAAGSSKAEADMELEDICRLLGDDAFLEHLQDDVLSEGSNGSSATMDGHALSKNNSNGSLCISGAMHNNGDVLFPGTNFASTFDMDMDDAPSATTAAAAQETAWNTAPSQLPVKARSGDLNNMVASSPVNGRSTRSSRCVAREATTAGRESTAATTTGTGAAVTKITLKVKGGVQKASASKSSKAQVSAAVVASAGTAAPAAVTDAAPASQPAAEECTLSAADLSRLLGEDDNRIPDGWDLDLDFENPFSCSISAF</sequence>
<reference evidence="2 3" key="1">
    <citation type="journal article" date="2021" name="Sci. Rep.">
        <title>Genome sequencing of the multicellular alga Astrephomene provides insights into convergent evolution of germ-soma differentiation.</title>
        <authorList>
            <person name="Yamashita S."/>
            <person name="Yamamoto K."/>
            <person name="Matsuzaki R."/>
            <person name="Suzuki S."/>
            <person name="Yamaguchi H."/>
            <person name="Hirooka S."/>
            <person name="Minakuchi Y."/>
            <person name="Miyagishima S."/>
            <person name="Kawachi M."/>
            <person name="Toyoda A."/>
            <person name="Nozaki H."/>
        </authorList>
    </citation>
    <scope>NUCLEOTIDE SEQUENCE [LARGE SCALE GENOMIC DNA]</scope>
    <source>
        <strain evidence="2 3">NIES-4017</strain>
    </source>
</reference>
<dbReference type="Proteomes" id="UP001054857">
    <property type="component" value="Unassembled WGS sequence"/>
</dbReference>
<evidence type="ECO:0000256" key="1">
    <source>
        <dbReference type="SAM" id="MobiDB-lite"/>
    </source>
</evidence>
<protein>
    <submittedName>
        <fullName evidence="2">Uncharacterized protein</fullName>
    </submittedName>
</protein>
<keyword evidence="3" id="KW-1185">Reference proteome</keyword>
<evidence type="ECO:0000313" key="3">
    <source>
        <dbReference type="Proteomes" id="UP001054857"/>
    </source>
</evidence>
<evidence type="ECO:0000313" key="2">
    <source>
        <dbReference type="EMBL" id="GFR46354.1"/>
    </source>
</evidence>
<dbReference type="AlphaFoldDB" id="A0AAD3HM15"/>
<organism evidence="2 3">
    <name type="scientific">Astrephomene gubernaculifera</name>
    <dbReference type="NCBI Taxonomy" id="47775"/>
    <lineage>
        <taxon>Eukaryota</taxon>
        <taxon>Viridiplantae</taxon>
        <taxon>Chlorophyta</taxon>
        <taxon>core chlorophytes</taxon>
        <taxon>Chlorophyceae</taxon>
        <taxon>CS clade</taxon>
        <taxon>Chlamydomonadales</taxon>
        <taxon>Astrephomenaceae</taxon>
        <taxon>Astrephomene</taxon>
    </lineage>
</organism>
<feature type="region of interest" description="Disordered" evidence="1">
    <location>
        <begin position="115"/>
        <end position="168"/>
    </location>
</feature>
<feature type="compositionally biased region" description="Pro residues" evidence="1">
    <location>
        <begin position="117"/>
        <end position="128"/>
    </location>
</feature>
<accession>A0AAD3HM15</accession>
<comment type="caution">
    <text evidence="2">The sequence shown here is derived from an EMBL/GenBank/DDBJ whole genome shotgun (WGS) entry which is preliminary data.</text>
</comment>
<dbReference type="EMBL" id="BMAR01000013">
    <property type="protein sequence ID" value="GFR46354.1"/>
    <property type="molecule type" value="Genomic_DNA"/>
</dbReference>
<name>A0AAD3HM15_9CHLO</name>
<gene>
    <name evidence="2" type="ORF">Agub_g7926</name>
</gene>